<accession>A0A0G9GUQ6</accession>
<dbReference type="CDD" id="cd23110">
    <property type="entry name" value="GRP"/>
    <property type="match status" value="1"/>
</dbReference>
<dbReference type="EMBL" id="MCOL01000001">
    <property type="protein sequence ID" value="ODO62592.1"/>
    <property type="molecule type" value="Genomic_DNA"/>
</dbReference>
<evidence type="ECO:0000256" key="7">
    <source>
        <dbReference type="ARBA" id="ARBA00023136"/>
    </source>
</evidence>
<dbReference type="PANTHER" id="PTHR16119:SF17">
    <property type="entry name" value="TRANSMEMBRANE PROTEIN 144"/>
    <property type="match status" value="1"/>
</dbReference>
<keyword evidence="7" id="KW-0472">Membrane</keyword>
<proteinExistence type="inferred from homology"/>
<dbReference type="InterPro" id="IPR010651">
    <property type="entry name" value="Sugar_transport"/>
</dbReference>
<name>A0A0G9GUQ6_LACPN</name>
<comment type="caution">
    <text evidence="8">The sequence shown here is derived from an EMBL/GenBank/DDBJ whole genome shotgun (WGS) entry which is preliminary data.</text>
</comment>
<dbReference type="Gene3D" id="1.10.3730.20">
    <property type="match status" value="1"/>
</dbReference>
<evidence type="ECO:0000256" key="6">
    <source>
        <dbReference type="ARBA" id="ARBA00022989"/>
    </source>
</evidence>
<evidence type="ECO:0000256" key="2">
    <source>
        <dbReference type="ARBA" id="ARBA00006117"/>
    </source>
</evidence>
<comment type="subcellular location">
    <subcellularLocation>
        <location evidence="1">Cell membrane</location>
        <topology evidence="1">Multi-pass membrane protein</topology>
    </subcellularLocation>
</comment>
<dbReference type="Pfam" id="PF06800">
    <property type="entry name" value="Sugar_transport"/>
    <property type="match status" value="1"/>
</dbReference>
<evidence type="ECO:0000256" key="5">
    <source>
        <dbReference type="ARBA" id="ARBA00022692"/>
    </source>
</evidence>
<gene>
    <name evidence="8" type="ORF">LPJSA22_02610</name>
</gene>
<evidence type="ECO:0000313" key="8">
    <source>
        <dbReference type="EMBL" id="ODO62592.1"/>
    </source>
</evidence>
<reference evidence="8 9" key="1">
    <citation type="submission" date="2016-08" db="EMBL/GenBank/DDBJ databases">
        <title>Genome sequencing of Lactobacillus plantarum JSA22, isolated from fermented soybean paste.</title>
        <authorList>
            <person name="Choi H.S."/>
        </authorList>
    </citation>
    <scope>NUCLEOTIDE SEQUENCE [LARGE SCALE GENOMIC DNA]</scope>
    <source>
        <strain evidence="8 9">JSA22</strain>
    </source>
</reference>
<dbReference type="InterPro" id="IPR037185">
    <property type="entry name" value="EmrE-like"/>
</dbReference>
<keyword evidence="4" id="KW-0762">Sugar transport</keyword>
<evidence type="ECO:0000313" key="9">
    <source>
        <dbReference type="Proteomes" id="UP000094892"/>
    </source>
</evidence>
<keyword evidence="5" id="KW-0812">Transmembrane</keyword>
<evidence type="ECO:0000256" key="4">
    <source>
        <dbReference type="ARBA" id="ARBA00022597"/>
    </source>
</evidence>
<evidence type="ECO:0000256" key="1">
    <source>
        <dbReference type="ARBA" id="ARBA00004651"/>
    </source>
</evidence>
<dbReference type="GO" id="GO:0005886">
    <property type="term" value="C:plasma membrane"/>
    <property type="evidence" value="ECO:0007669"/>
    <property type="project" value="UniProtKB-SubCell"/>
</dbReference>
<organism evidence="8 9">
    <name type="scientific">Lactiplantibacillus plantarum</name>
    <name type="common">Lactobacillus plantarum</name>
    <dbReference type="NCBI Taxonomy" id="1590"/>
    <lineage>
        <taxon>Bacteria</taxon>
        <taxon>Bacillati</taxon>
        <taxon>Bacillota</taxon>
        <taxon>Bacilli</taxon>
        <taxon>Lactobacillales</taxon>
        <taxon>Lactobacillaceae</taxon>
        <taxon>Lactiplantibacillus</taxon>
    </lineage>
</organism>
<protein>
    <submittedName>
        <fullName evidence="8">Putative glucose uptake protein</fullName>
    </submittedName>
</protein>
<evidence type="ECO:0000256" key="3">
    <source>
        <dbReference type="ARBA" id="ARBA00022448"/>
    </source>
</evidence>
<dbReference type="GO" id="GO:0015144">
    <property type="term" value="F:carbohydrate transmembrane transporter activity"/>
    <property type="evidence" value="ECO:0007669"/>
    <property type="project" value="InterPro"/>
</dbReference>
<dbReference type="SUPFAM" id="SSF103481">
    <property type="entry name" value="Multidrug resistance efflux transporter EmrE"/>
    <property type="match status" value="2"/>
</dbReference>
<dbReference type="RefSeq" id="WP_003644766.1">
    <property type="nucleotide sequence ID" value="NZ_AP028145.1"/>
</dbReference>
<keyword evidence="3" id="KW-0813">Transport</keyword>
<dbReference type="PATRIC" id="fig|1590.143.peg.1835"/>
<keyword evidence="6" id="KW-1133">Transmembrane helix</keyword>
<dbReference type="PANTHER" id="PTHR16119">
    <property type="entry name" value="TRANSMEMBRANE PROTEIN 144"/>
    <property type="match status" value="1"/>
</dbReference>
<dbReference type="AlphaFoldDB" id="A0A0G9GUQ6"/>
<sequence>MNIVWMLLPAIAWGVLPLIVSQLGGRPVNQIFGTAVGTLIASLVVQLIVHPAINVISFIMAMIAGAFWIIGQLGQYTGYANVGVSKTMPISTGLQLVGTSLVGVFLFGEWSTTIAKLVGGLGVLLLVIGVIMTSIQDRQEVTGSNQRRTIVMLIVTTIGFIVFNAIPKALSASGIAIFLPESVGMMVAVIVYMLVSGQGRIVAERASWLNIIGGLVFSVASLTYIVSVSQNGVNTAFVVSQLSVVLSTLGGMVFLHERKSKRELVLTLSGLVLIVIGAVVTTLI</sequence>
<comment type="similarity">
    <text evidence="2">Belongs to the GRP transporter (TC 2.A.7.5) family.</text>
</comment>
<dbReference type="Proteomes" id="UP000094892">
    <property type="component" value="Unassembled WGS sequence"/>
</dbReference>